<evidence type="ECO:0000313" key="6">
    <source>
        <dbReference type="Proteomes" id="UP000001646"/>
    </source>
</evidence>
<evidence type="ECO:0000313" key="5">
    <source>
        <dbReference type="Ensembl" id="ENSACAP00000036924.1"/>
    </source>
</evidence>
<dbReference type="InterPro" id="IPR042769">
    <property type="entry name" value="SPATA6_fam"/>
</dbReference>
<dbReference type="PANTHER" id="PTHR16435:SF5">
    <property type="entry name" value="SPERMATOGENESIS ASSOCIATED 6-LIKE PROTEIN"/>
    <property type="match status" value="1"/>
</dbReference>
<dbReference type="Pfam" id="PF14909">
    <property type="entry name" value="SPATA6"/>
    <property type="match status" value="1"/>
</dbReference>
<comment type="similarity">
    <text evidence="1">Belongs to the SPATA6 family.</text>
</comment>
<evidence type="ECO:0000256" key="2">
    <source>
        <dbReference type="ARBA" id="ARBA00022553"/>
    </source>
</evidence>
<dbReference type="PANTHER" id="PTHR16435">
    <property type="entry name" value="SPERMATOGENESIS-ASSOCIATED PROTEIN 6 SPATA6"/>
    <property type="match status" value="1"/>
</dbReference>
<dbReference type="GO" id="GO:0007283">
    <property type="term" value="P:spermatogenesis"/>
    <property type="evidence" value="ECO:0007669"/>
    <property type="project" value="InterPro"/>
</dbReference>
<feature type="compositionally biased region" description="Polar residues" evidence="3">
    <location>
        <begin position="249"/>
        <end position="273"/>
    </location>
</feature>
<dbReference type="Ensembl" id="ENSACAT00000053016.1">
    <property type="protein sequence ID" value="ENSACAP00000036924.1"/>
    <property type="gene ID" value="ENSACAG00000029209.2"/>
</dbReference>
<protein>
    <submittedName>
        <fullName evidence="5">Spermatosis associated 6 like</fullName>
    </submittedName>
</protein>
<dbReference type="InParanoid" id="A0A803TNY4"/>
<accession>A0A803TNY4</accession>
<feature type="region of interest" description="Disordered" evidence="3">
    <location>
        <begin position="160"/>
        <end position="210"/>
    </location>
</feature>
<reference evidence="5" key="3">
    <citation type="submission" date="2025-09" db="UniProtKB">
        <authorList>
            <consortium name="Ensembl"/>
        </authorList>
    </citation>
    <scope>IDENTIFICATION</scope>
</reference>
<dbReference type="OrthoDB" id="5963614at2759"/>
<reference evidence="5" key="2">
    <citation type="submission" date="2025-08" db="UniProtKB">
        <authorList>
            <consortium name="Ensembl"/>
        </authorList>
    </citation>
    <scope>IDENTIFICATION</scope>
</reference>
<feature type="domain" description="Spermatogenesis-associated protein 6 N-terminal" evidence="4">
    <location>
        <begin position="7"/>
        <end position="145"/>
    </location>
</feature>
<proteinExistence type="inferred from homology"/>
<feature type="region of interest" description="Disordered" evidence="3">
    <location>
        <begin position="248"/>
        <end position="277"/>
    </location>
</feature>
<reference evidence="5 6" key="1">
    <citation type="submission" date="2009-12" db="EMBL/GenBank/DDBJ databases">
        <title>The Genome Sequence of Anolis carolinensis (Green Anole Lizard).</title>
        <authorList>
            <consortium name="The Genome Sequencing Platform"/>
            <person name="Di Palma F."/>
            <person name="Alfoldi J."/>
            <person name="Heiman D."/>
            <person name="Young S."/>
            <person name="Grabherr M."/>
            <person name="Johnson J."/>
            <person name="Lander E.S."/>
            <person name="Lindblad-Toh K."/>
        </authorList>
    </citation>
    <scope>NUCLEOTIDE SEQUENCE [LARGE SCALE GENOMIC DNA]</scope>
    <source>
        <strain evidence="5 6">JBL SC #1</strain>
    </source>
</reference>
<keyword evidence="2" id="KW-0597">Phosphoprotein</keyword>
<feature type="compositionally biased region" description="Basic residues" evidence="3">
    <location>
        <begin position="183"/>
        <end position="199"/>
    </location>
</feature>
<sequence length="517" mass="58990">MPLKVVVELQVHSVSCPGVHLAEKSDVYLHVCIMGQCKETDCLPPTFPLLFHEKMWFEKIFEKATDPVEVVELLEKNLTKIRLSELISSEKEDLANYEENTRDFLFPEPKLTPPYPGVDRELLMNTPPSFPGIAPKLEFSTRTTITELPLLPRTWYRGRTKTRMQRTASASPRRKSVSPTRSRMAKSKSCKRFTRHLRSRSPSPSPVKHLNENFTKSQSQFSLLNPRSIKFKTEADHRPPFVVRHVDTSKTFGEQSPSQVQFRSARQSTSPSRNAHKFQLKRALSFDSWKSSSPAAKVIREPAKQHSSDPALSSSPETKEPVSDSLNVPSISSKPETKEPVSDPLNAPAISSKHYWSPSPQERWAEYRLPLLGWNFLKDIHMHKCSLHKLMIFFRCWQGLLFIASLCSTHVRAHTQFTVKQLKLLCTAINIFHNKIREMSDYTPIPDANDEIHGGFQEVSLLMPSLCLGSQTLFQYCLFVGKHRIAMWGILQGVFNKVCLCKCLQVTCLLLMTPYIS</sequence>
<feature type="region of interest" description="Disordered" evidence="3">
    <location>
        <begin position="300"/>
        <end position="344"/>
    </location>
</feature>
<evidence type="ECO:0000256" key="3">
    <source>
        <dbReference type="SAM" id="MobiDB-lite"/>
    </source>
</evidence>
<dbReference type="GO" id="GO:0120212">
    <property type="term" value="C:sperm head-tail coupling apparatus"/>
    <property type="evidence" value="ECO:0007669"/>
    <property type="project" value="InterPro"/>
</dbReference>
<dbReference type="Bgee" id="ENSACAG00000029209">
    <property type="expression patterns" value="Expressed in lung and 5 other cell types or tissues"/>
</dbReference>
<gene>
    <name evidence="5" type="primary">SPATA6L</name>
</gene>
<dbReference type="KEGG" id="acs:100566922"/>
<organism evidence="5 6">
    <name type="scientific">Anolis carolinensis</name>
    <name type="common">Green anole</name>
    <name type="synonym">American chameleon</name>
    <dbReference type="NCBI Taxonomy" id="28377"/>
    <lineage>
        <taxon>Eukaryota</taxon>
        <taxon>Metazoa</taxon>
        <taxon>Chordata</taxon>
        <taxon>Craniata</taxon>
        <taxon>Vertebrata</taxon>
        <taxon>Euteleostomi</taxon>
        <taxon>Lepidosauria</taxon>
        <taxon>Squamata</taxon>
        <taxon>Bifurcata</taxon>
        <taxon>Unidentata</taxon>
        <taxon>Episquamata</taxon>
        <taxon>Toxicofera</taxon>
        <taxon>Iguania</taxon>
        <taxon>Dactyloidae</taxon>
        <taxon>Anolis</taxon>
    </lineage>
</organism>
<evidence type="ECO:0000256" key="1">
    <source>
        <dbReference type="ARBA" id="ARBA00006215"/>
    </source>
</evidence>
<keyword evidence="6" id="KW-1185">Reference proteome</keyword>
<dbReference type="InterPro" id="IPR032732">
    <property type="entry name" value="SPATA6_N"/>
</dbReference>
<dbReference type="GeneTree" id="ENSGT00530000063821"/>
<evidence type="ECO:0000259" key="4">
    <source>
        <dbReference type="Pfam" id="PF14909"/>
    </source>
</evidence>
<dbReference type="AlphaFoldDB" id="A0A803TNY4"/>
<name>A0A803TNY4_ANOCA</name>
<dbReference type="Proteomes" id="UP000001646">
    <property type="component" value="Chromosome 2"/>
</dbReference>
<feature type="compositionally biased region" description="Polar residues" evidence="3">
    <location>
        <begin position="324"/>
        <end position="334"/>
    </location>
</feature>
<dbReference type="GO" id="GO:0032027">
    <property type="term" value="F:myosin light chain binding"/>
    <property type="evidence" value="ECO:0007669"/>
    <property type="project" value="InterPro"/>
</dbReference>